<dbReference type="InterPro" id="IPR000847">
    <property type="entry name" value="LysR_HTH_N"/>
</dbReference>
<dbReference type="GO" id="GO:0005829">
    <property type="term" value="C:cytosol"/>
    <property type="evidence" value="ECO:0007669"/>
    <property type="project" value="TreeGrafter"/>
</dbReference>
<dbReference type="SUPFAM" id="SSF46785">
    <property type="entry name" value="Winged helix' DNA-binding domain"/>
    <property type="match status" value="1"/>
</dbReference>
<keyword evidence="2" id="KW-0805">Transcription regulation</keyword>
<dbReference type="SUPFAM" id="SSF53850">
    <property type="entry name" value="Periplasmic binding protein-like II"/>
    <property type="match status" value="1"/>
</dbReference>
<dbReference type="InterPro" id="IPR036388">
    <property type="entry name" value="WH-like_DNA-bd_sf"/>
</dbReference>
<dbReference type="AlphaFoldDB" id="A0A1V4DE64"/>
<dbReference type="GO" id="GO:0003700">
    <property type="term" value="F:DNA-binding transcription factor activity"/>
    <property type="evidence" value="ECO:0007669"/>
    <property type="project" value="InterPro"/>
</dbReference>
<evidence type="ECO:0000256" key="3">
    <source>
        <dbReference type="ARBA" id="ARBA00023125"/>
    </source>
</evidence>
<evidence type="ECO:0000313" key="6">
    <source>
        <dbReference type="EMBL" id="OPF86844.1"/>
    </source>
</evidence>
<dbReference type="Gene3D" id="1.10.10.10">
    <property type="entry name" value="Winged helix-like DNA-binding domain superfamily/Winged helix DNA-binding domain"/>
    <property type="match status" value="1"/>
</dbReference>
<evidence type="ECO:0000256" key="4">
    <source>
        <dbReference type="ARBA" id="ARBA00023163"/>
    </source>
</evidence>
<dbReference type="EMBL" id="MVAB01000001">
    <property type="protein sequence ID" value="OPF86844.1"/>
    <property type="molecule type" value="Genomic_DNA"/>
</dbReference>
<keyword evidence="4" id="KW-0804">Transcription</keyword>
<protein>
    <submittedName>
        <fullName evidence="6">LysR family transcriptional regulator</fullName>
    </submittedName>
</protein>
<dbReference type="RefSeq" id="WP_079344893.1">
    <property type="nucleotide sequence ID" value="NZ_MVAB01000001.1"/>
</dbReference>
<gene>
    <name evidence="6" type="ORF">BW731_00840</name>
</gene>
<dbReference type="Proteomes" id="UP000189970">
    <property type="component" value="Unassembled WGS sequence"/>
</dbReference>
<dbReference type="Gene3D" id="3.40.190.290">
    <property type="match status" value="1"/>
</dbReference>
<dbReference type="PANTHER" id="PTHR30419:SF28">
    <property type="entry name" value="HTH-TYPE TRANSCRIPTIONAL REGULATOR BSDA"/>
    <property type="match status" value="1"/>
</dbReference>
<dbReference type="InterPro" id="IPR036390">
    <property type="entry name" value="WH_DNA-bd_sf"/>
</dbReference>
<accession>A0A1V4DE64</accession>
<evidence type="ECO:0000256" key="2">
    <source>
        <dbReference type="ARBA" id="ARBA00023015"/>
    </source>
</evidence>
<keyword evidence="7" id="KW-1185">Reference proteome</keyword>
<dbReference type="InterPro" id="IPR005119">
    <property type="entry name" value="LysR_subst-bd"/>
</dbReference>
<keyword evidence="3" id="KW-0238">DNA-binding</keyword>
<dbReference type="Pfam" id="PF03466">
    <property type="entry name" value="LysR_substrate"/>
    <property type="match status" value="1"/>
</dbReference>
<comment type="caution">
    <text evidence="6">The sequence shown here is derived from an EMBL/GenBank/DDBJ whole genome shotgun (WGS) entry which is preliminary data.</text>
</comment>
<name>A0A1V4DE64_9ENTE</name>
<reference evidence="6 7" key="1">
    <citation type="submission" date="2017-02" db="EMBL/GenBank/DDBJ databases">
        <title>Vagococcus cremeus sp. nov., isolated from the small intestine of a marten, Martes flavigula.</title>
        <authorList>
            <person name="Tak E.J."/>
            <person name="Bae J.-W."/>
        </authorList>
    </citation>
    <scope>NUCLEOTIDE SEQUENCE [LARGE SCALE GENOMIC DNA]</scope>
    <source>
        <strain evidence="6 7">D7T301</strain>
    </source>
</reference>
<dbReference type="PANTHER" id="PTHR30419">
    <property type="entry name" value="HTH-TYPE TRANSCRIPTIONAL REGULATOR YBHD"/>
    <property type="match status" value="1"/>
</dbReference>
<comment type="similarity">
    <text evidence="1">Belongs to the LysR transcriptional regulatory family.</text>
</comment>
<dbReference type="GO" id="GO:0003677">
    <property type="term" value="F:DNA binding"/>
    <property type="evidence" value="ECO:0007669"/>
    <property type="project" value="UniProtKB-KW"/>
</dbReference>
<evidence type="ECO:0000313" key="7">
    <source>
        <dbReference type="Proteomes" id="UP000189970"/>
    </source>
</evidence>
<evidence type="ECO:0000259" key="5">
    <source>
        <dbReference type="PROSITE" id="PS50931"/>
    </source>
</evidence>
<dbReference type="PRINTS" id="PR00039">
    <property type="entry name" value="HTHLYSR"/>
</dbReference>
<feature type="domain" description="HTH lysR-type" evidence="5">
    <location>
        <begin position="1"/>
        <end position="58"/>
    </location>
</feature>
<dbReference type="PROSITE" id="PS50931">
    <property type="entry name" value="HTH_LYSR"/>
    <property type="match status" value="1"/>
</dbReference>
<organism evidence="6 7">
    <name type="scientific">Vagococcus martis</name>
    <dbReference type="NCBI Taxonomy" id="1768210"/>
    <lineage>
        <taxon>Bacteria</taxon>
        <taxon>Bacillati</taxon>
        <taxon>Bacillota</taxon>
        <taxon>Bacilli</taxon>
        <taxon>Lactobacillales</taxon>
        <taxon>Enterococcaceae</taxon>
        <taxon>Vagococcus</taxon>
    </lineage>
</organism>
<proteinExistence type="inferred from homology"/>
<sequence length="292" mass="33514">MNLNQLYYFQTLAKTQHMTKAAQLLNISQPSLSYAIKELEKELGAPLFEKKGRNISLTKYGKIYLTYVNQSLNTLENGNHFVKKIYEPNTGHIDLGFIYTLGPYIIPKVLHDFKSEPNNESISFSLYQSNTQNIIDKIKDKTIDLGLCSKTVEDDDIDFHPFVEEDLVLIVPLNHPLASKNEVYIEEIEHFPFISFNKESGLRPIIDETLQQVNIKPNIIYEVEEDHTMAGFVSFGHGVALIPNLFALSSYQVKILKLINPIRKRIIYTANLKNHDMPSLLRFKTFLKTFSA</sequence>
<evidence type="ECO:0000256" key="1">
    <source>
        <dbReference type="ARBA" id="ARBA00009437"/>
    </source>
</evidence>
<dbReference type="FunFam" id="1.10.10.10:FF:000001">
    <property type="entry name" value="LysR family transcriptional regulator"/>
    <property type="match status" value="1"/>
</dbReference>
<dbReference type="InterPro" id="IPR050950">
    <property type="entry name" value="HTH-type_LysR_regulators"/>
</dbReference>
<dbReference type="Pfam" id="PF00126">
    <property type="entry name" value="HTH_1"/>
    <property type="match status" value="1"/>
</dbReference>